<feature type="domain" description="ABC transmembrane type-1" evidence="10">
    <location>
        <begin position="177"/>
        <end position="458"/>
    </location>
</feature>
<dbReference type="PROSITE" id="PS50893">
    <property type="entry name" value="ABC_TRANSPORTER_2"/>
    <property type="match status" value="1"/>
</dbReference>
<dbReference type="SUPFAM" id="SSF90123">
    <property type="entry name" value="ABC transporter transmembrane region"/>
    <property type="match status" value="1"/>
</dbReference>
<dbReference type="GO" id="GO:0008233">
    <property type="term" value="F:peptidase activity"/>
    <property type="evidence" value="ECO:0007669"/>
    <property type="project" value="InterPro"/>
</dbReference>
<dbReference type="InterPro" id="IPR027417">
    <property type="entry name" value="P-loop_NTPase"/>
</dbReference>
<dbReference type="Pfam" id="PF00664">
    <property type="entry name" value="ABC_membrane"/>
    <property type="match status" value="1"/>
</dbReference>
<dbReference type="CDD" id="cd18567">
    <property type="entry name" value="ABC_6TM_CvaB_RaxB_like"/>
    <property type="match status" value="1"/>
</dbReference>
<dbReference type="Proteomes" id="UP000219285">
    <property type="component" value="Chromosome"/>
</dbReference>
<feature type="transmembrane region" description="Helical" evidence="8">
    <location>
        <begin position="212"/>
        <end position="233"/>
    </location>
</feature>
<evidence type="ECO:0000256" key="7">
    <source>
        <dbReference type="SAM" id="MobiDB-lite"/>
    </source>
</evidence>
<sequence>MTAIPLNLPPLSLSIIRRRAVPMVFQSEAAECGLACLCMIARYFKDGSDMTELRQKYGVSLRGATLKSIMDMAADMGLSARALKLETEHVKQLTLPCILHWDLQHFVVLTKVSQRGVVIHDPALGERALNWDDVGNHFTGIALEITPTSEFKPARQAPTLTLRHFWQRIVGLKRHLLILFALSALIQLFAIASPYYMQTVIDDVLLRQQRDLLLVLALGFGMLLLIESATSVLRRMAILALSSRLHQQMSANVFHHLIRLPVSYFSKRHMGDVVSRFGSLSQVRELLTVGVVTAVLDGLLALVTLAVMMVYSVTLSGIVAVVVLIYLAARIALISTMKRLNAERISIAAKEQSHFMESIRAIQTVKQFGQEMNRQSQWQNKLADTINTDIRLGKWDISVSCLNQLLFGFENILIIYFAATEVMDNAMTVGMLYAFIAYKTRFITAIDGLINKAIEFKMVAVHFERLADIVFTKQESFLQTAPSLPQLSDNIIDAPTRPLVIKDLCYRYSPADAPVFENINLTIEAGSTVAIVGPSGAGKTTLLKCLMGLLPPSQGDVLYGGDSVFSAGVFRQLTSSVLQDDNCLSGSIMDNITCFTDSPDFERMVQAALKACIHEEIMAMPMQYQTLVGDMGSTLSGGQLQRLLLARALYRQPKILFLDEASSHLDLNNEAAINQHLKALAITRVVVAHRSETIAMADRIYLLRNGTLCEVPHSAVLSSPSPTSKNPPGENYD</sequence>
<dbReference type="EMBL" id="CP052766">
    <property type="protein sequence ID" value="QJR81470.1"/>
    <property type="molecule type" value="Genomic_DNA"/>
</dbReference>
<dbReference type="PROSITE" id="PS00211">
    <property type="entry name" value="ABC_TRANSPORTER_1"/>
    <property type="match status" value="1"/>
</dbReference>
<reference evidence="13" key="1">
    <citation type="submission" date="2014-12" db="EMBL/GenBank/DDBJ databases">
        <title>Complete genome sequence of a multi-drug resistant Klebsiella pneumoniae.</title>
        <authorList>
            <person name="Hua X."/>
            <person name="Chen Q."/>
            <person name="Li X."/>
            <person name="Feng Y."/>
            <person name="Ruan Z."/>
            <person name="Yu Y."/>
        </authorList>
    </citation>
    <scope>NUCLEOTIDE SEQUENCE [LARGE SCALE GENOMIC DNA]</scope>
    <source>
        <strain evidence="13">5.12</strain>
    </source>
</reference>
<keyword evidence="3" id="KW-0547">Nucleotide-binding</keyword>
<organism evidence="12 13">
    <name type="scientific">Alteromonas pelagimontana</name>
    <dbReference type="NCBI Taxonomy" id="1858656"/>
    <lineage>
        <taxon>Bacteria</taxon>
        <taxon>Pseudomonadati</taxon>
        <taxon>Pseudomonadota</taxon>
        <taxon>Gammaproteobacteria</taxon>
        <taxon>Alteromonadales</taxon>
        <taxon>Alteromonadaceae</taxon>
        <taxon>Alteromonas/Salinimonas group</taxon>
        <taxon>Alteromonas</taxon>
    </lineage>
</organism>
<feature type="transmembrane region" description="Helical" evidence="8">
    <location>
        <begin position="317"/>
        <end position="337"/>
    </location>
</feature>
<feature type="domain" description="Peptidase C39" evidence="11">
    <location>
        <begin position="26"/>
        <end position="145"/>
    </location>
</feature>
<dbReference type="InterPro" id="IPR036640">
    <property type="entry name" value="ABC1_TM_sf"/>
</dbReference>
<gene>
    <name evidence="12" type="ORF">CA267_012105</name>
</gene>
<proteinExistence type="predicted"/>
<dbReference type="AlphaFoldDB" id="A0A6M4MFM8"/>
<reference evidence="12 13" key="2">
    <citation type="submission" date="2020-04" db="EMBL/GenBank/DDBJ databases">
        <title>Complete genome sequence of Alteromonas pelagimontana 5.12T.</title>
        <authorList>
            <person name="Sinha R.K."/>
            <person name="Krishnan K.P."/>
            <person name="Kurian J.P."/>
        </authorList>
    </citation>
    <scope>NUCLEOTIDE SEQUENCE [LARGE SCALE GENOMIC DNA]</scope>
    <source>
        <strain evidence="12 13">5.12</strain>
    </source>
</reference>
<feature type="transmembrane region" description="Helical" evidence="8">
    <location>
        <begin position="176"/>
        <end position="197"/>
    </location>
</feature>
<evidence type="ECO:0000259" key="9">
    <source>
        <dbReference type="PROSITE" id="PS50893"/>
    </source>
</evidence>
<keyword evidence="2 8" id="KW-0812">Transmembrane</keyword>
<keyword evidence="5 8" id="KW-1133">Transmembrane helix</keyword>
<keyword evidence="6 8" id="KW-0472">Membrane</keyword>
<dbReference type="Pfam" id="PF03412">
    <property type="entry name" value="Peptidase_C39"/>
    <property type="match status" value="1"/>
</dbReference>
<evidence type="ECO:0000256" key="1">
    <source>
        <dbReference type="ARBA" id="ARBA00004651"/>
    </source>
</evidence>
<dbReference type="GO" id="GO:0016887">
    <property type="term" value="F:ATP hydrolysis activity"/>
    <property type="evidence" value="ECO:0007669"/>
    <property type="project" value="InterPro"/>
</dbReference>
<dbReference type="InterPro" id="IPR039421">
    <property type="entry name" value="Type_1_exporter"/>
</dbReference>
<dbReference type="InterPro" id="IPR011527">
    <property type="entry name" value="ABC1_TM_dom"/>
</dbReference>
<dbReference type="Gene3D" id="3.40.50.300">
    <property type="entry name" value="P-loop containing nucleotide triphosphate hydrolases"/>
    <property type="match status" value="1"/>
</dbReference>
<dbReference type="SMART" id="SM00382">
    <property type="entry name" value="AAA"/>
    <property type="match status" value="1"/>
</dbReference>
<feature type="domain" description="ABC transporter" evidence="9">
    <location>
        <begin position="499"/>
        <end position="730"/>
    </location>
</feature>
<keyword evidence="13" id="KW-1185">Reference proteome</keyword>
<dbReference type="SUPFAM" id="SSF52540">
    <property type="entry name" value="P-loop containing nucleoside triphosphate hydrolases"/>
    <property type="match status" value="1"/>
</dbReference>
<evidence type="ECO:0000256" key="8">
    <source>
        <dbReference type="SAM" id="Phobius"/>
    </source>
</evidence>
<name>A0A6M4MFM8_9ALTE</name>
<evidence type="ECO:0000259" key="11">
    <source>
        <dbReference type="PROSITE" id="PS50990"/>
    </source>
</evidence>
<dbReference type="PANTHER" id="PTHR24221:SF606">
    <property type="entry name" value="COLICIN V SECRETION-PROCESSING ATP-BINDING PROTEIN"/>
    <property type="match status" value="1"/>
</dbReference>
<feature type="region of interest" description="Disordered" evidence="7">
    <location>
        <begin position="714"/>
        <end position="733"/>
    </location>
</feature>
<dbReference type="RefSeq" id="WP_075607215.1">
    <property type="nucleotide sequence ID" value="NZ_CP052766.1"/>
</dbReference>
<dbReference type="OrthoDB" id="9806127at2"/>
<evidence type="ECO:0000256" key="4">
    <source>
        <dbReference type="ARBA" id="ARBA00022840"/>
    </source>
</evidence>
<feature type="transmembrane region" description="Helical" evidence="8">
    <location>
        <begin position="286"/>
        <end position="311"/>
    </location>
</feature>
<dbReference type="GO" id="GO:0005886">
    <property type="term" value="C:plasma membrane"/>
    <property type="evidence" value="ECO:0007669"/>
    <property type="project" value="UniProtKB-SubCell"/>
</dbReference>
<dbReference type="InterPro" id="IPR005074">
    <property type="entry name" value="Peptidase_C39"/>
</dbReference>
<protein>
    <submittedName>
        <fullName evidence="12">Peptidase domain-containing ABC transporter</fullName>
    </submittedName>
</protein>
<dbReference type="InterPro" id="IPR003593">
    <property type="entry name" value="AAA+_ATPase"/>
</dbReference>
<feature type="compositionally biased region" description="Polar residues" evidence="7">
    <location>
        <begin position="716"/>
        <end position="726"/>
    </location>
</feature>
<evidence type="ECO:0000256" key="5">
    <source>
        <dbReference type="ARBA" id="ARBA00022989"/>
    </source>
</evidence>
<dbReference type="PANTHER" id="PTHR24221">
    <property type="entry name" value="ATP-BINDING CASSETTE SUB-FAMILY B"/>
    <property type="match status" value="1"/>
</dbReference>
<evidence type="ECO:0000313" key="12">
    <source>
        <dbReference type="EMBL" id="QJR81470.1"/>
    </source>
</evidence>
<dbReference type="PROSITE" id="PS50929">
    <property type="entry name" value="ABC_TM1F"/>
    <property type="match status" value="1"/>
</dbReference>
<evidence type="ECO:0000313" key="13">
    <source>
        <dbReference type="Proteomes" id="UP000219285"/>
    </source>
</evidence>
<dbReference type="PROSITE" id="PS50990">
    <property type="entry name" value="PEPTIDASE_C39"/>
    <property type="match status" value="1"/>
</dbReference>
<dbReference type="GO" id="GO:0006508">
    <property type="term" value="P:proteolysis"/>
    <property type="evidence" value="ECO:0007669"/>
    <property type="project" value="InterPro"/>
</dbReference>
<dbReference type="Gene3D" id="1.20.1560.10">
    <property type="entry name" value="ABC transporter type 1, transmembrane domain"/>
    <property type="match status" value="1"/>
</dbReference>
<comment type="subcellular location">
    <subcellularLocation>
        <location evidence="1">Cell membrane</location>
        <topology evidence="1">Multi-pass membrane protein</topology>
    </subcellularLocation>
</comment>
<dbReference type="GO" id="GO:0005524">
    <property type="term" value="F:ATP binding"/>
    <property type="evidence" value="ECO:0007669"/>
    <property type="project" value="UniProtKB-KW"/>
</dbReference>
<accession>A0A6M4MFM8</accession>
<dbReference type="GO" id="GO:0034040">
    <property type="term" value="F:ATPase-coupled lipid transmembrane transporter activity"/>
    <property type="evidence" value="ECO:0007669"/>
    <property type="project" value="TreeGrafter"/>
</dbReference>
<dbReference type="InterPro" id="IPR003439">
    <property type="entry name" value="ABC_transporter-like_ATP-bd"/>
</dbReference>
<evidence type="ECO:0000256" key="6">
    <source>
        <dbReference type="ARBA" id="ARBA00023136"/>
    </source>
</evidence>
<dbReference type="KEGG" id="apel:CA267_012105"/>
<dbReference type="InterPro" id="IPR017871">
    <property type="entry name" value="ABC_transporter-like_CS"/>
</dbReference>
<evidence type="ECO:0000256" key="2">
    <source>
        <dbReference type="ARBA" id="ARBA00022692"/>
    </source>
</evidence>
<dbReference type="GO" id="GO:0140359">
    <property type="term" value="F:ABC-type transporter activity"/>
    <property type="evidence" value="ECO:0007669"/>
    <property type="project" value="InterPro"/>
</dbReference>
<dbReference type="Gene3D" id="3.90.70.10">
    <property type="entry name" value="Cysteine proteinases"/>
    <property type="match status" value="1"/>
</dbReference>
<evidence type="ECO:0000259" key="10">
    <source>
        <dbReference type="PROSITE" id="PS50929"/>
    </source>
</evidence>
<keyword evidence="4" id="KW-0067">ATP-binding</keyword>
<dbReference type="Pfam" id="PF00005">
    <property type="entry name" value="ABC_tran"/>
    <property type="match status" value="1"/>
</dbReference>
<evidence type="ECO:0000256" key="3">
    <source>
        <dbReference type="ARBA" id="ARBA00022741"/>
    </source>
</evidence>